<proteinExistence type="predicted"/>
<feature type="non-terminal residue" evidence="1">
    <location>
        <position position="94"/>
    </location>
</feature>
<keyword evidence="2" id="KW-1185">Reference proteome</keyword>
<protein>
    <submittedName>
        <fullName evidence="1">17827_t:CDS:1</fullName>
    </submittedName>
</protein>
<name>A0ACA9R985_9GLOM</name>
<feature type="non-terminal residue" evidence="1">
    <location>
        <position position="1"/>
    </location>
</feature>
<gene>
    <name evidence="1" type="ORF">SPELUC_LOCUS16459</name>
</gene>
<reference evidence="1" key="1">
    <citation type="submission" date="2021-06" db="EMBL/GenBank/DDBJ databases">
        <authorList>
            <person name="Kallberg Y."/>
            <person name="Tangrot J."/>
            <person name="Rosling A."/>
        </authorList>
    </citation>
    <scope>NUCLEOTIDE SEQUENCE</scope>
    <source>
        <strain evidence="1">28 12/20/2015</strain>
    </source>
</reference>
<organism evidence="1 2">
    <name type="scientific">Cetraspora pellucida</name>
    <dbReference type="NCBI Taxonomy" id="1433469"/>
    <lineage>
        <taxon>Eukaryota</taxon>
        <taxon>Fungi</taxon>
        <taxon>Fungi incertae sedis</taxon>
        <taxon>Mucoromycota</taxon>
        <taxon>Glomeromycotina</taxon>
        <taxon>Glomeromycetes</taxon>
        <taxon>Diversisporales</taxon>
        <taxon>Gigasporaceae</taxon>
        <taxon>Cetraspora</taxon>
    </lineage>
</organism>
<dbReference type="EMBL" id="CAJVPW010061116">
    <property type="protein sequence ID" value="CAG8781651.1"/>
    <property type="molecule type" value="Genomic_DNA"/>
</dbReference>
<evidence type="ECO:0000313" key="2">
    <source>
        <dbReference type="Proteomes" id="UP000789366"/>
    </source>
</evidence>
<sequence length="94" mass="10712">LNSTTLESLLEKEVPDVLLVTTVVVDVNLQKVEHYTGYIIDPIDDNLNDNLSNKDVNKLNKEENTFKLYNIDDLAELRNSGITYADDIPTSEWE</sequence>
<accession>A0ACA9R985</accession>
<comment type="caution">
    <text evidence="1">The sequence shown here is derived from an EMBL/GenBank/DDBJ whole genome shotgun (WGS) entry which is preliminary data.</text>
</comment>
<evidence type="ECO:0000313" key="1">
    <source>
        <dbReference type="EMBL" id="CAG8781651.1"/>
    </source>
</evidence>
<dbReference type="Proteomes" id="UP000789366">
    <property type="component" value="Unassembled WGS sequence"/>
</dbReference>